<proteinExistence type="predicted"/>
<sequence>MHPNAHLSTSALMSDKETYVRLFYKGASLLVPMSFVLNKHPGGAEYILQYANQDITCAFEDMNHSTDAHALLNTFEEAEREGCSKIIYNPEEYQRQMNLSHSYDEERRCITEVRRWRQRTMLITVATTLAAMGVAAYALRRRVQLS</sequence>
<dbReference type="InterPro" id="IPR001199">
    <property type="entry name" value="Cyt_B5-like_heme/steroid-bd"/>
</dbReference>
<evidence type="ECO:0000259" key="2">
    <source>
        <dbReference type="PROSITE" id="PS50255"/>
    </source>
</evidence>
<protein>
    <recommendedName>
        <fullName evidence="2">Cytochrome b5 heme-binding domain-containing protein</fullName>
    </recommendedName>
</protein>
<dbReference type="OrthoDB" id="260091at2759"/>
<dbReference type="Pfam" id="PF00173">
    <property type="entry name" value="Cyt-b5"/>
    <property type="match status" value="1"/>
</dbReference>
<name>A0A836KET9_9TRYP</name>
<comment type="caution">
    <text evidence="3">The sequence shown here is derived from an EMBL/GenBank/DDBJ whole genome shotgun (WGS) entry which is preliminary data.</text>
</comment>
<dbReference type="EMBL" id="JAFEUZ010000031">
    <property type="protein sequence ID" value="KAG5471336.1"/>
    <property type="molecule type" value="Genomic_DNA"/>
</dbReference>
<dbReference type="Gene3D" id="3.10.120.10">
    <property type="entry name" value="Cytochrome b5-like heme/steroid binding domain"/>
    <property type="match status" value="1"/>
</dbReference>
<keyword evidence="4" id="KW-1185">Reference proteome</keyword>
<dbReference type="PROSITE" id="PS50255">
    <property type="entry name" value="CYTOCHROME_B5_2"/>
    <property type="match status" value="1"/>
</dbReference>
<evidence type="ECO:0000313" key="3">
    <source>
        <dbReference type="EMBL" id="KAG5471336.1"/>
    </source>
</evidence>
<evidence type="ECO:0000313" key="4">
    <source>
        <dbReference type="Proteomes" id="UP000673552"/>
    </source>
</evidence>
<feature type="transmembrane region" description="Helical" evidence="1">
    <location>
        <begin position="120"/>
        <end position="139"/>
    </location>
</feature>
<keyword evidence="1" id="KW-0812">Transmembrane</keyword>
<dbReference type="AlphaFoldDB" id="A0A836KET9"/>
<keyword evidence="1" id="KW-0472">Membrane</keyword>
<dbReference type="InterPro" id="IPR036400">
    <property type="entry name" value="Cyt_B5-like_heme/steroid_sf"/>
</dbReference>
<reference evidence="4" key="2">
    <citation type="journal article" date="2021" name="Sci. Data">
        <title>Chromosome-scale genome sequencing, assembly and annotation of six genomes from subfamily Leishmaniinae.</title>
        <authorList>
            <person name="Almutairi H."/>
            <person name="Urbaniak M.D."/>
            <person name="Bates M.D."/>
            <person name="Jariyapan N."/>
            <person name="Kwakye-Nuako G."/>
            <person name="Thomaz Soccol V."/>
            <person name="Al-Salem W.S."/>
            <person name="Dillon R.J."/>
            <person name="Bates P.A."/>
            <person name="Gatherer D."/>
        </authorList>
    </citation>
    <scope>NUCLEOTIDE SEQUENCE [LARGE SCALE GENOMIC DNA]</scope>
</reference>
<reference evidence="4" key="1">
    <citation type="journal article" date="2021" name="Microbiol. Resour. Announc.">
        <title>LGAAP: Leishmaniinae Genome Assembly and Annotation Pipeline.</title>
        <authorList>
            <person name="Almutairi H."/>
            <person name="Urbaniak M.D."/>
            <person name="Bates M.D."/>
            <person name="Jariyapan N."/>
            <person name="Kwakye-Nuako G."/>
            <person name="Thomaz-Soccol V."/>
            <person name="Al-Salem W.S."/>
            <person name="Dillon R.J."/>
            <person name="Bates P.A."/>
            <person name="Gatherer D."/>
        </authorList>
    </citation>
    <scope>NUCLEOTIDE SEQUENCE [LARGE SCALE GENOMIC DNA]</scope>
</reference>
<dbReference type="Proteomes" id="UP000673552">
    <property type="component" value="Unassembled WGS sequence"/>
</dbReference>
<dbReference type="KEGG" id="lmat:92511543"/>
<dbReference type="SUPFAM" id="SSF55856">
    <property type="entry name" value="Cytochrome b5-like heme/steroid binding domain"/>
    <property type="match status" value="1"/>
</dbReference>
<dbReference type="RefSeq" id="XP_067176310.1">
    <property type="nucleotide sequence ID" value="XM_067319031.1"/>
</dbReference>
<accession>A0A836KET9</accession>
<dbReference type="GeneID" id="92511543"/>
<keyword evidence="1" id="KW-1133">Transmembrane helix</keyword>
<feature type="domain" description="Cytochrome b5 heme-binding" evidence="2">
    <location>
        <begin position="1"/>
        <end position="81"/>
    </location>
</feature>
<evidence type="ECO:0000256" key="1">
    <source>
        <dbReference type="SAM" id="Phobius"/>
    </source>
</evidence>
<gene>
    <name evidence="3" type="ORF">LSCM1_01416</name>
</gene>
<organism evidence="3 4">
    <name type="scientific">Leishmania martiniquensis</name>
    <dbReference type="NCBI Taxonomy" id="1580590"/>
    <lineage>
        <taxon>Eukaryota</taxon>
        <taxon>Discoba</taxon>
        <taxon>Euglenozoa</taxon>
        <taxon>Kinetoplastea</taxon>
        <taxon>Metakinetoplastina</taxon>
        <taxon>Trypanosomatida</taxon>
        <taxon>Trypanosomatidae</taxon>
        <taxon>Leishmaniinae</taxon>
        <taxon>Leishmania</taxon>
    </lineage>
</organism>